<dbReference type="GO" id="GO:0005615">
    <property type="term" value="C:extracellular space"/>
    <property type="evidence" value="ECO:0007669"/>
    <property type="project" value="InterPro"/>
</dbReference>
<comment type="similarity">
    <text evidence="1 4">Belongs to the serpin family.</text>
</comment>
<evidence type="ECO:0000256" key="4">
    <source>
        <dbReference type="RuleBase" id="RU000411"/>
    </source>
</evidence>
<dbReference type="GO" id="GO:0004867">
    <property type="term" value="F:serine-type endopeptidase inhibitor activity"/>
    <property type="evidence" value="ECO:0007669"/>
    <property type="project" value="UniProtKB-KW"/>
</dbReference>
<accession>A0A7R8X6E8</accession>
<dbReference type="Gene3D" id="2.30.39.10">
    <property type="entry name" value="Alpha-1-antitrypsin, domain 1"/>
    <property type="match status" value="1"/>
</dbReference>
<dbReference type="InterPro" id="IPR042178">
    <property type="entry name" value="Serpin_sf_1"/>
</dbReference>
<dbReference type="PANTHER" id="PTHR11461">
    <property type="entry name" value="SERINE PROTEASE INHIBITOR, SERPIN"/>
    <property type="match status" value="1"/>
</dbReference>
<reference evidence="6" key="1">
    <citation type="submission" date="2020-11" db="EMBL/GenBank/DDBJ databases">
        <authorList>
            <person name="Tran Van P."/>
        </authorList>
    </citation>
    <scope>NUCLEOTIDE SEQUENCE</scope>
</reference>
<feature type="domain" description="Serpin" evidence="5">
    <location>
        <begin position="18"/>
        <end position="458"/>
    </location>
</feature>
<sequence>MESTVENVSDTAIRNRCAVVYRRKSLTTVGNYEPANFVFSPVSVSIGLGMLYGGARSDTAEEMKDVMHFDKDPHLFFEKLIASLNDSNEAAIMKMATKLYVRKGYEVTNSYKNLLKESYKSDIQEISMDDPGRRVINSFVEELVGYPAPQLCLLAKLSQMMKDSCMGDTQQVRKLSRCLPVVGLQCLLQGRVIKLRRTTGAWLVFQAFISFLEATVPIIGSALGHSVRAKRGIDVSDGIGCLLLDSEVIKKKQANLLLRVLDELTSLVLLNAIYFKGSWEMPFLPEKTRTSHFRVTEKETVPVSMMFISEIFPFGRDKYLKCKYVKLSYVGNELEMLFVRPDEVDGWKKLGENITGGIIAKWSREGELTELDLYLPRFKVERDIPMKKILRELWALYSAHNLQQMGLRKIFSERADLSEVDGKKDLHVSDAFHKAFIEVNEDGTEGAPAPGERLGCHPRYPPLPASAKLLVPHTLPSKSLATLF</sequence>
<keyword evidence="3" id="KW-0722">Serine protease inhibitor</keyword>
<dbReference type="InterPro" id="IPR000215">
    <property type="entry name" value="Serpin_fam"/>
</dbReference>
<evidence type="ECO:0000313" key="7">
    <source>
        <dbReference type="Proteomes" id="UP000677054"/>
    </source>
</evidence>
<keyword evidence="2" id="KW-0646">Protease inhibitor</keyword>
<proteinExistence type="inferred from homology"/>
<dbReference type="Gene3D" id="3.30.497.10">
    <property type="entry name" value="Antithrombin, subunit I, domain 2"/>
    <property type="match status" value="2"/>
</dbReference>
<dbReference type="Proteomes" id="UP000677054">
    <property type="component" value="Unassembled WGS sequence"/>
</dbReference>
<evidence type="ECO:0000256" key="3">
    <source>
        <dbReference type="ARBA" id="ARBA00022900"/>
    </source>
</evidence>
<evidence type="ECO:0000256" key="1">
    <source>
        <dbReference type="ARBA" id="ARBA00009500"/>
    </source>
</evidence>
<dbReference type="InterPro" id="IPR042185">
    <property type="entry name" value="Serpin_sf_2"/>
</dbReference>
<dbReference type="InterPro" id="IPR036186">
    <property type="entry name" value="Serpin_sf"/>
</dbReference>
<dbReference type="PANTHER" id="PTHR11461:SF211">
    <property type="entry name" value="GH10112P-RELATED"/>
    <property type="match status" value="1"/>
</dbReference>
<dbReference type="EMBL" id="CAJPEV010000188">
    <property type="protein sequence ID" value="CAG0882022.1"/>
    <property type="molecule type" value="Genomic_DNA"/>
</dbReference>
<dbReference type="OrthoDB" id="671595at2759"/>
<gene>
    <name evidence="6" type="ORF">DSTB1V02_LOCUS1843</name>
</gene>
<dbReference type="SMART" id="SM00093">
    <property type="entry name" value="SERPIN"/>
    <property type="match status" value="1"/>
</dbReference>
<dbReference type="EMBL" id="LR899705">
    <property type="protein sequence ID" value="CAD7241865.1"/>
    <property type="molecule type" value="Genomic_DNA"/>
</dbReference>
<dbReference type="AlphaFoldDB" id="A0A7R8X6E8"/>
<dbReference type="SUPFAM" id="SSF56574">
    <property type="entry name" value="Serpins"/>
    <property type="match status" value="1"/>
</dbReference>
<evidence type="ECO:0000313" key="6">
    <source>
        <dbReference type="EMBL" id="CAD7241865.1"/>
    </source>
</evidence>
<name>A0A7R8X6E8_9CRUS</name>
<keyword evidence="7" id="KW-1185">Reference proteome</keyword>
<evidence type="ECO:0000256" key="2">
    <source>
        <dbReference type="ARBA" id="ARBA00022690"/>
    </source>
</evidence>
<protein>
    <recommendedName>
        <fullName evidence="5">Serpin domain-containing protein</fullName>
    </recommendedName>
</protein>
<dbReference type="InterPro" id="IPR023796">
    <property type="entry name" value="Serpin_dom"/>
</dbReference>
<organism evidence="6">
    <name type="scientific">Darwinula stevensoni</name>
    <dbReference type="NCBI Taxonomy" id="69355"/>
    <lineage>
        <taxon>Eukaryota</taxon>
        <taxon>Metazoa</taxon>
        <taxon>Ecdysozoa</taxon>
        <taxon>Arthropoda</taxon>
        <taxon>Crustacea</taxon>
        <taxon>Oligostraca</taxon>
        <taxon>Ostracoda</taxon>
        <taxon>Podocopa</taxon>
        <taxon>Podocopida</taxon>
        <taxon>Darwinulocopina</taxon>
        <taxon>Darwinuloidea</taxon>
        <taxon>Darwinulidae</taxon>
        <taxon>Darwinula</taxon>
    </lineage>
</organism>
<evidence type="ECO:0000259" key="5">
    <source>
        <dbReference type="SMART" id="SM00093"/>
    </source>
</evidence>
<dbReference type="CDD" id="cd00172">
    <property type="entry name" value="serpin"/>
    <property type="match status" value="1"/>
</dbReference>
<dbReference type="Pfam" id="PF00079">
    <property type="entry name" value="Serpin"/>
    <property type="match status" value="2"/>
</dbReference>